<organism evidence="1 2">
    <name type="scientific">Caenorhabditis nigoni</name>
    <dbReference type="NCBI Taxonomy" id="1611254"/>
    <lineage>
        <taxon>Eukaryota</taxon>
        <taxon>Metazoa</taxon>
        <taxon>Ecdysozoa</taxon>
        <taxon>Nematoda</taxon>
        <taxon>Chromadorea</taxon>
        <taxon>Rhabditida</taxon>
        <taxon>Rhabditina</taxon>
        <taxon>Rhabditomorpha</taxon>
        <taxon>Rhabditoidea</taxon>
        <taxon>Rhabditidae</taxon>
        <taxon>Peloderinae</taxon>
        <taxon>Caenorhabditis</taxon>
    </lineage>
</organism>
<evidence type="ECO:0000313" key="2">
    <source>
        <dbReference type="Proteomes" id="UP000230233"/>
    </source>
</evidence>
<comment type="caution">
    <text evidence="1">The sequence shown here is derived from an EMBL/GenBank/DDBJ whole genome shotgun (WGS) entry which is preliminary data.</text>
</comment>
<dbReference type="OrthoDB" id="5912015at2759"/>
<accession>A0A2G5USD4</accession>
<sequence>MVREIKTSKIFGIYRVFSKYFELNYLEHTTAVDFLGALVPPNIRDQVWALKPLNCISISGKCYCCCAPYTPNPCDAQCTLHPCSRRQKFSKTQIKILRRKWLQKQEEREQEQGEGEE</sequence>
<dbReference type="AlphaFoldDB" id="A0A2G5USD4"/>
<protein>
    <submittedName>
        <fullName evidence="1">Uncharacterized protein</fullName>
    </submittedName>
</protein>
<dbReference type="EMBL" id="PDUG01000003">
    <property type="protein sequence ID" value="PIC42465.1"/>
    <property type="molecule type" value="Genomic_DNA"/>
</dbReference>
<dbReference type="Proteomes" id="UP000230233">
    <property type="component" value="Chromosome III"/>
</dbReference>
<proteinExistence type="predicted"/>
<name>A0A2G5USD4_9PELO</name>
<dbReference type="PANTHER" id="PTHR37443:SF1">
    <property type="entry name" value="PROTEIN CBG23797"/>
    <property type="match status" value="1"/>
</dbReference>
<dbReference type="PANTHER" id="PTHR37443">
    <property type="entry name" value="PROTEIN CBG09852-RELATED"/>
    <property type="match status" value="1"/>
</dbReference>
<reference evidence="2" key="1">
    <citation type="submission" date="2017-10" db="EMBL/GenBank/DDBJ databases">
        <title>Rapid genome shrinkage in a self-fertile nematode reveals novel sperm competition proteins.</title>
        <authorList>
            <person name="Yin D."/>
            <person name="Schwarz E.M."/>
            <person name="Thomas C.G."/>
            <person name="Felde R.L."/>
            <person name="Korf I.F."/>
            <person name="Cutter A.D."/>
            <person name="Schartner C.M."/>
            <person name="Ralston E.J."/>
            <person name="Meyer B.J."/>
            <person name="Haag E.S."/>
        </authorList>
    </citation>
    <scope>NUCLEOTIDE SEQUENCE [LARGE SCALE GENOMIC DNA]</scope>
    <source>
        <strain evidence="2">JU1422</strain>
    </source>
</reference>
<evidence type="ECO:0000313" key="1">
    <source>
        <dbReference type="EMBL" id="PIC42465.1"/>
    </source>
</evidence>
<keyword evidence="2" id="KW-1185">Reference proteome</keyword>
<dbReference type="InterPro" id="IPR040271">
    <property type="entry name" value="T19C3.2-like"/>
</dbReference>
<gene>
    <name evidence="1" type="primary">Cni-R01H10.4</name>
    <name evidence="1" type="synonym">Cnig_chr_III.g9536</name>
    <name evidence="1" type="ORF">B9Z55_009536</name>
</gene>